<evidence type="ECO:0000256" key="9">
    <source>
        <dbReference type="ARBA" id="ARBA00022955"/>
    </source>
</evidence>
<dbReference type="Gene3D" id="3.90.79.10">
    <property type="entry name" value="Nucleoside Triphosphate Pyrophosphohydrolase"/>
    <property type="match status" value="1"/>
</dbReference>
<keyword evidence="6" id="KW-0444">Lipid biosynthesis</keyword>
<dbReference type="GO" id="GO:0009240">
    <property type="term" value="P:isopentenyl diphosphate biosynthetic process"/>
    <property type="evidence" value="ECO:0007669"/>
    <property type="project" value="TreeGrafter"/>
</dbReference>
<evidence type="ECO:0000256" key="4">
    <source>
        <dbReference type="ARBA" id="ARBA00007579"/>
    </source>
</evidence>
<comment type="pathway">
    <text evidence="3">Isoprenoid biosynthesis; dimethylallyl diphosphate biosynthesis; dimethylallyl diphosphate from isopentenyl diphosphate: step 1/1.</text>
</comment>
<dbReference type="GO" id="GO:0006694">
    <property type="term" value="P:steroid biosynthetic process"/>
    <property type="evidence" value="ECO:0007669"/>
    <property type="project" value="UniProtKB-KW"/>
</dbReference>
<comment type="cofactor">
    <cofactor evidence="1">
        <name>Mg(2+)</name>
        <dbReference type="ChEBI" id="CHEBI:18420"/>
    </cofactor>
</comment>
<name>A0AAE0EX58_9CHLO</name>
<dbReference type="InterPro" id="IPR011876">
    <property type="entry name" value="IsopentenylPP_isomerase_typ1"/>
</dbReference>
<dbReference type="Proteomes" id="UP001190700">
    <property type="component" value="Unassembled WGS sequence"/>
</dbReference>
<proteinExistence type="inferred from homology"/>
<feature type="compositionally biased region" description="Polar residues" evidence="13">
    <location>
        <begin position="30"/>
        <end position="39"/>
    </location>
</feature>
<keyword evidence="11" id="KW-0414">Isoprene biosynthesis</keyword>
<evidence type="ECO:0000256" key="6">
    <source>
        <dbReference type="ARBA" id="ARBA00022516"/>
    </source>
</evidence>
<comment type="function">
    <text evidence="2">Catalyzes the 1,3-allylic rearrangement of the homoallylic substrate isopentenyl (IPP) to its highly electrophilic allylic isomer, dimethylallyl diphosphate (DMAPP).</text>
</comment>
<dbReference type="GO" id="GO:0004452">
    <property type="term" value="F:isopentenyl-diphosphate delta-isomerase activity"/>
    <property type="evidence" value="ECO:0007669"/>
    <property type="project" value="UniProtKB-EC"/>
</dbReference>
<evidence type="ECO:0000256" key="11">
    <source>
        <dbReference type="ARBA" id="ARBA00023229"/>
    </source>
</evidence>
<keyword evidence="8" id="KW-0460">Magnesium</keyword>
<dbReference type="Pfam" id="PF00293">
    <property type="entry name" value="NUDIX"/>
    <property type="match status" value="1"/>
</dbReference>
<evidence type="ECO:0000259" key="14">
    <source>
        <dbReference type="PROSITE" id="PS51462"/>
    </source>
</evidence>
<keyword evidence="10" id="KW-0443">Lipid metabolism</keyword>
<evidence type="ECO:0000256" key="10">
    <source>
        <dbReference type="ARBA" id="ARBA00023098"/>
    </source>
</evidence>
<dbReference type="EC" id="5.3.3.2" evidence="5"/>
<dbReference type="InterPro" id="IPR015797">
    <property type="entry name" value="NUDIX_hydrolase-like_dom_sf"/>
</dbReference>
<keyword evidence="12" id="KW-0413">Isomerase</keyword>
<evidence type="ECO:0000256" key="7">
    <source>
        <dbReference type="ARBA" id="ARBA00022723"/>
    </source>
</evidence>
<dbReference type="CDD" id="cd02885">
    <property type="entry name" value="NUDIX_IPP_Isomerase"/>
    <property type="match status" value="1"/>
</dbReference>
<evidence type="ECO:0000256" key="1">
    <source>
        <dbReference type="ARBA" id="ARBA00001946"/>
    </source>
</evidence>
<dbReference type="GO" id="GO:0046872">
    <property type="term" value="F:metal ion binding"/>
    <property type="evidence" value="ECO:0007669"/>
    <property type="project" value="UniProtKB-KW"/>
</dbReference>
<sequence>MSEKRKDPEVTDDVNDTPKDTQPAEKAQKTDVSTEQPKQTVEDSLENSEEEMKTSWDGTGTQEELMYKDECILVDENDVVVGHENKYASHRFVPETPTGKLHRAFSVFLFNEEGKLLLQQRASDKITFPDVWTNTCCSHPLYGYSPTEIDTPEDLANLTLFGVKRAAVRKLDQELGIKKDDIPIENFKYLTRLHYCAKDEVTYGPDAEWGEHEVDYILFIKAKVSMTPNPEEVRDTKYVTAEELKEMMHVDSGLKWSPWFRIIAEKFLYEWWESLETALTTDKFVDNTTIHHVL</sequence>
<evidence type="ECO:0000256" key="3">
    <source>
        <dbReference type="ARBA" id="ARBA00004826"/>
    </source>
</evidence>
<comment type="similarity">
    <text evidence="4">Belongs to the IPP isomerase type 1 family.</text>
</comment>
<feature type="region of interest" description="Disordered" evidence="13">
    <location>
        <begin position="1"/>
        <end position="61"/>
    </location>
</feature>
<comment type="caution">
    <text evidence="15">The sequence shown here is derived from an EMBL/GenBank/DDBJ whole genome shotgun (WGS) entry which is preliminary data.</text>
</comment>
<keyword evidence="9" id="KW-0752">Steroid biosynthesis</keyword>
<dbReference type="FunFam" id="3.90.79.10:FF:000012">
    <property type="entry name" value="Isopentenyl-diphosphate Delta-isomerase 1"/>
    <property type="match status" value="1"/>
</dbReference>
<gene>
    <name evidence="15" type="ORF">CYMTET_46346</name>
</gene>
<dbReference type="PANTHER" id="PTHR10885:SF0">
    <property type="entry name" value="ISOPENTENYL-DIPHOSPHATE DELTA-ISOMERASE"/>
    <property type="match status" value="1"/>
</dbReference>
<dbReference type="NCBIfam" id="TIGR02150">
    <property type="entry name" value="IPP_isom_1"/>
    <property type="match status" value="1"/>
</dbReference>
<dbReference type="InterPro" id="IPR000086">
    <property type="entry name" value="NUDIX_hydrolase_dom"/>
</dbReference>
<feature type="compositionally biased region" description="Basic and acidic residues" evidence="13">
    <location>
        <begin position="16"/>
        <end position="29"/>
    </location>
</feature>
<evidence type="ECO:0000313" key="16">
    <source>
        <dbReference type="Proteomes" id="UP001190700"/>
    </source>
</evidence>
<reference evidence="15 16" key="1">
    <citation type="journal article" date="2015" name="Genome Biol. Evol.">
        <title>Comparative Genomics of a Bacterivorous Green Alga Reveals Evolutionary Causalities and Consequences of Phago-Mixotrophic Mode of Nutrition.</title>
        <authorList>
            <person name="Burns J.A."/>
            <person name="Paasch A."/>
            <person name="Narechania A."/>
            <person name="Kim E."/>
        </authorList>
    </citation>
    <scope>NUCLEOTIDE SEQUENCE [LARGE SCALE GENOMIC DNA]</scope>
    <source>
        <strain evidence="15 16">PLY_AMNH</strain>
    </source>
</reference>
<keyword evidence="7" id="KW-0479">Metal-binding</keyword>
<dbReference type="AlphaFoldDB" id="A0AAE0EX58"/>
<evidence type="ECO:0000256" key="2">
    <source>
        <dbReference type="ARBA" id="ARBA00003951"/>
    </source>
</evidence>
<accession>A0AAE0EX58</accession>
<dbReference type="EMBL" id="LGRX02032399">
    <property type="protein sequence ID" value="KAK3244026.1"/>
    <property type="molecule type" value="Genomic_DNA"/>
</dbReference>
<dbReference type="GO" id="GO:0005737">
    <property type="term" value="C:cytoplasm"/>
    <property type="evidence" value="ECO:0007669"/>
    <property type="project" value="TreeGrafter"/>
</dbReference>
<dbReference type="PANTHER" id="PTHR10885">
    <property type="entry name" value="ISOPENTENYL-DIPHOSPHATE DELTA-ISOMERASE"/>
    <property type="match status" value="1"/>
</dbReference>
<evidence type="ECO:0000256" key="13">
    <source>
        <dbReference type="SAM" id="MobiDB-lite"/>
    </source>
</evidence>
<evidence type="ECO:0000256" key="12">
    <source>
        <dbReference type="ARBA" id="ARBA00023235"/>
    </source>
</evidence>
<organism evidence="15 16">
    <name type="scientific">Cymbomonas tetramitiformis</name>
    <dbReference type="NCBI Taxonomy" id="36881"/>
    <lineage>
        <taxon>Eukaryota</taxon>
        <taxon>Viridiplantae</taxon>
        <taxon>Chlorophyta</taxon>
        <taxon>Pyramimonadophyceae</taxon>
        <taxon>Pyramimonadales</taxon>
        <taxon>Pyramimonadaceae</taxon>
        <taxon>Cymbomonas</taxon>
    </lineage>
</organism>
<evidence type="ECO:0000313" key="15">
    <source>
        <dbReference type="EMBL" id="KAK3244026.1"/>
    </source>
</evidence>
<feature type="domain" description="Nudix hydrolase" evidence="14">
    <location>
        <begin position="100"/>
        <end position="262"/>
    </location>
</feature>
<protein>
    <recommendedName>
        <fullName evidence="5">isopentenyl-diphosphate Delta-isomerase</fullName>
        <ecNumber evidence="5">5.3.3.2</ecNumber>
    </recommendedName>
</protein>
<evidence type="ECO:0000256" key="8">
    <source>
        <dbReference type="ARBA" id="ARBA00022842"/>
    </source>
</evidence>
<keyword evidence="16" id="KW-1185">Reference proteome</keyword>
<dbReference type="SUPFAM" id="SSF55811">
    <property type="entry name" value="Nudix"/>
    <property type="match status" value="1"/>
</dbReference>
<evidence type="ECO:0000256" key="5">
    <source>
        <dbReference type="ARBA" id="ARBA00012057"/>
    </source>
</evidence>
<dbReference type="PROSITE" id="PS51462">
    <property type="entry name" value="NUDIX"/>
    <property type="match status" value="1"/>
</dbReference>